<proteinExistence type="predicted"/>
<dbReference type="Proteomes" id="UP000242180">
    <property type="component" value="Unassembled WGS sequence"/>
</dbReference>
<feature type="compositionally biased region" description="Polar residues" evidence="5">
    <location>
        <begin position="1"/>
        <end position="17"/>
    </location>
</feature>
<feature type="transmembrane region" description="Helical" evidence="6">
    <location>
        <begin position="153"/>
        <end position="174"/>
    </location>
</feature>
<evidence type="ECO:0000256" key="6">
    <source>
        <dbReference type="SAM" id="Phobius"/>
    </source>
</evidence>
<evidence type="ECO:0000256" key="5">
    <source>
        <dbReference type="SAM" id="MobiDB-lite"/>
    </source>
</evidence>
<evidence type="ECO:0000256" key="2">
    <source>
        <dbReference type="ARBA" id="ARBA00022692"/>
    </source>
</evidence>
<keyword evidence="2 6" id="KW-0812">Transmembrane</keyword>
<dbReference type="Pfam" id="PF01284">
    <property type="entry name" value="MARVEL"/>
    <property type="match status" value="1"/>
</dbReference>
<feature type="region of interest" description="Disordered" evidence="5">
    <location>
        <begin position="1"/>
        <end position="102"/>
    </location>
</feature>
<comment type="subcellular location">
    <subcellularLocation>
        <location evidence="1">Membrane</location>
        <topology evidence="1">Multi-pass membrane protein</topology>
    </subcellularLocation>
</comment>
<keyword evidence="3 6" id="KW-1133">Transmembrane helix</keyword>
<dbReference type="InterPro" id="IPR008253">
    <property type="entry name" value="Marvel"/>
</dbReference>
<dbReference type="InParanoid" id="A0A1X2H605"/>
<feature type="compositionally biased region" description="Polar residues" evidence="5">
    <location>
        <begin position="45"/>
        <end position="59"/>
    </location>
</feature>
<feature type="transmembrane region" description="Helical" evidence="6">
    <location>
        <begin position="186"/>
        <end position="210"/>
    </location>
</feature>
<sequence>MPSPSDYRSTPTNWNESTKIEQPAPSASPKYNFDNSATPVGASENAYQFSGTRLGNQDFGSGDAYSKVQVENGTPSPSPAPAPTPAGGKPRPNEVEGALPPVWDDKRLNPSKLRLLLRFLQFIAAIGHLGFAAGASPFSGEDVPFDSKACFYFLYAVAILTIIWAFFHIIFYLYRRVSHGNKLNRVLMTGTDLLLCILWGIGIIVEIAMYRCSPGGHSHWCDL</sequence>
<name>A0A1X2H605_SYNRA</name>
<accession>A0A1X2H605</accession>
<evidence type="ECO:0000256" key="4">
    <source>
        <dbReference type="ARBA" id="ARBA00023136"/>
    </source>
</evidence>
<keyword evidence="4 6" id="KW-0472">Membrane</keyword>
<dbReference type="AlphaFoldDB" id="A0A1X2H605"/>
<gene>
    <name evidence="8" type="ORF">BCR43DRAFT_495533</name>
</gene>
<comment type="caution">
    <text evidence="8">The sequence shown here is derived from an EMBL/GenBank/DDBJ whole genome shotgun (WGS) entry which is preliminary data.</text>
</comment>
<evidence type="ECO:0000256" key="1">
    <source>
        <dbReference type="ARBA" id="ARBA00004141"/>
    </source>
</evidence>
<dbReference type="STRING" id="13706.A0A1X2H605"/>
<reference evidence="8 9" key="1">
    <citation type="submission" date="2016-07" db="EMBL/GenBank/DDBJ databases">
        <title>Pervasive Adenine N6-methylation of Active Genes in Fungi.</title>
        <authorList>
            <consortium name="DOE Joint Genome Institute"/>
            <person name="Mondo S.J."/>
            <person name="Dannebaum R.O."/>
            <person name="Kuo R.C."/>
            <person name="Labutti K."/>
            <person name="Haridas S."/>
            <person name="Kuo A."/>
            <person name="Salamov A."/>
            <person name="Ahrendt S.R."/>
            <person name="Lipzen A."/>
            <person name="Sullivan W."/>
            <person name="Andreopoulos W.B."/>
            <person name="Clum A."/>
            <person name="Lindquist E."/>
            <person name="Daum C."/>
            <person name="Ramamoorthy G.K."/>
            <person name="Gryganskyi A."/>
            <person name="Culley D."/>
            <person name="Magnuson J.K."/>
            <person name="James T.Y."/>
            <person name="O'Malley M.A."/>
            <person name="Stajich J.E."/>
            <person name="Spatafora J.W."/>
            <person name="Visel A."/>
            <person name="Grigoriev I.V."/>
        </authorList>
    </citation>
    <scope>NUCLEOTIDE SEQUENCE [LARGE SCALE GENOMIC DNA]</scope>
    <source>
        <strain evidence="8 9">NRRL 2496</strain>
    </source>
</reference>
<dbReference type="GO" id="GO:0016020">
    <property type="term" value="C:membrane"/>
    <property type="evidence" value="ECO:0007669"/>
    <property type="project" value="UniProtKB-SubCell"/>
</dbReference>
<feature type="transmembrane region" description="Helical" evidence="6">
    <location>
        <begin position="115"/>
        <end position="133"/>
    </location>
</feature>
<dbReference type="EMBL" id="MCGN01000008">
    <property type="protein sequence ID" value="ORY93903.1"/>
    <property type="molecule type" value="Genomic_DNA"/>
</dbReference>
<keyword evidence="9" id="KW-1185">Reference proteome</keyword>
<feature type="domain" description="MARVEL" evidence="7">
    <location>
        <begin position="114"/>
        <end position="221"/>
    </location>
</feature>
<evidence type="ECO:0000313" key="8">
    <source>
        <dbReference type="EMBL" id="ORY93903.1"/>
    </source>
</evidence>
<evidence type="ECO:0000259" key="7">
    <source>
        <dbReference type="Pfam" id="PF01284"/>
    </source>
</evidence>
<evidence type="ECO:0000313" key="9">
    <source>
        <dbReference type="Proteomes" id="UP000242180"/>
    </source>
</evidence>
<evidence type="ECO:0000256" key="3">
    <source>
        <dbReference type="ARBA" id="ARBA00022989"/>
    </source>
</evidence>
<protein>
    <recommendedName>
        <fullName evidence="7">MARVEL domain-containing protein</fullName>
    </recommendedName>
</protein>
<organism evidence="8 9">
    <name type="scientific">Syncephalastrum racemosum</name>
    <name type="common">Filamentous fungus</name>
    <dbReference type="NCBI Taxonomy" id="13706"/>
    <lineage>
        <taxon>Eukaryota</taxon>
        <taxon>Fungi</taxon>
        <taxon>Fungi incertae sedis</taxon>
        <taxon>Mucoromycota</taxon>
        <taxon>Mucoromycotina</taxon>
        <taxon>Mucoromycetes</taxon>
        <taxon>Mucorales</taxon>
        <taxon>Syncephalastraceae</taxon>
        <taxon>Syncephalastrum</taxon>
    </lineage>
</organism>
<dbReference type="OrthoDB" id="3253553at2759"/>